<gene>
    <name evidence="1" type="ORF">F9Z94_15220</name>
</gene>
<organism evidence="1 2">
    <name type="scientific">Phocaeicola vulgatus</name>
    <name type="common">Bacteroides vulgatus</name>
    <dbReference type="NCBI Taxonomy" id="821"/>
    <lineage>
        <taxon>Bacteria</taxon>
        <taxon>Pseudomonadati</taxon>
        <taxon>Bacteroidota</taxon>
        <taxon>Bacteroidia</taxon>
        <taxon>Bacteroidales</taxon>
        <taxon>Bacteroidaceae</taxon>
        <taxon>Phocaeicola</taxon>
    </lineage>
</organism>
<proteinExistence type="predicted"/>
<comment type="caution">
    <text evidence="1">The sequence shown here is derived from an EMBL/GenBank/DDBJ whole genome shotgun (WGS) entry which is preliminary data.</text>
</comment>
<dbReference type="AlphaFoldDB" id="A0A3E5F0P9"/>
<evidence type="ECO:0000313" key="1">
    <source>
        <dbReference type="EMBL" id="KAB5435449.1"/>
    </source>
</evidence>
<accession>A0A3E5F0P9</accession>
<reference evidence="1 2" key="1">
    <citation type="submission" date="2019-10" db="EMBL/GenBank/DDBJ databases">
        <title>Genome Sequence and Assembly of iSURF_14.</title>
        <authorList>
            <person name="Wucher B.R."/>
            <person name="Ruoff K.L."/>
            <person name="Price C.E."/>
            <person name="Valls R.R."/>
            <person name="O'Toole G.A."/>
        </authorList>
    </citation>
    <scope>NUCLEOTIDE SEQUENCE [LARGE SCALE GENOMIC DNA]</scope>
    <source>
        <strain evidence="1 2">ANK132K_3B</strain>
    </source>
</reference>
<dbReference type="Proteomes" id="UP000462885">
    <property type="component" value="Unassembled WGS sequence"/>
</dbReference>
<sequence>MLEMKYDFIKVGATVCWHDPEGISEGEYKVASVPDNLEDDSVVLITSDFSEAEVFPTELSPV</sequence>
<protein>
    <submittedName>
        <fullName evidence="1">Uncharacterized protein</fullName>
    </submittedName>
</protein>
<evidence type="ECO:0000313" key="2">
    <source>
        <dbReference type="Proteomes" id="UP000462885"/>
    </source>
</evidence>
<name>A0A3E5F0P9_PHOVU</name>
<dbReference type="EMBL" id="WCIF01000018">
    <property type="protein sequence ID" value="KAB5435449.1"/>
    <property type="molecule type" value="Genomic_DNA"/>
</dbReference>